<reference evidence="1" key="1">
    <citation type="submission" date="2015-09" db="EMBL/GenBank/DDBJ databases">
        <title>De novo assembly of Pectinophora gossypiella (Pink Bollworm) gut transcriptome.</title>
        <authorList>
            <person name="Tassone E.E."/>
        </authorList>
    </citation>
    <scope>NUCLEOTIDE SEQUENCE</scope>
</reference>
<feature type="non-terminal residue" evidence="1">
    <location>
        <position position="1"/>
    </location>
</feature>
<dbReference type="PANTHER" id="PTHR47510:SF3">
    <property type="entry name" value="ENDO_EXONUCLEASE_PHOSPHATASE DOMAIN-CONTAINING PROTEIN"/>
    <property type="match status" value="1"/>
</dbReference>
<accession>A0A1E1W263</accession>
<evidence type="ECO:0000313" key="1">
    <source>
        <dbReference type="EMBL" id="JAT81024.1"/>
    </source>
</evidence>
<dbReference type="PANTHER" id="PTHR47510">
    <property type="entry name" value="REVERSE TRANSCRIPTASE DOMAIN-CONTAINING PROTEIN"/>
    <property type="match status" value="1"/>
</dbReference>
<gene>
    <name evidence="1" type="ORF">g.2226</name>
</gene>
<proteinExistence type="predicted"/>
<name>A0A1E1W263_PECGO</name>
<organism evidence="1">
    <name type="scientific">Pectinophora gossypiella</name>
    <name type="common">Cotton pink bollworm</name>
    <name type="synonym">Depressaria gossypiella</name>
    <dbReference type="NCBI Taxonomy" id="13191"/>
    <lineage>
        <taxon>Eukaryota</taxon>
        <taxon>Metazoa</taxon>
        <taxon>Ecdysozoa</taxon>
        <taxon>Arthropoda</taxon>
        <taxon>Hexapoda</taxon>
        <taxon>Insecta</taxon>
        <taxon>Pterygota</taxon>
        <taxon>Neoptera</taxon>
        <taxon>Endopterygota</taxon>
        <taxon>Lepidoptera</taxon>
        <taxon>Glossata</taxon>
        <taxon>Ditrysia</taxon>
        <taxon>Gelechioidea</taxon>
        <taxon>Gelechiidae</taxon>
        <taxon>Apatetrinae</taxon>
        <taxon>Pectinophora</taxon>
    </lineage>
</organism>
<protein>
    <submittedName>
        <fullName evidence="1">Uncharacterized protein</fullName>
    </submittedName>
</protein>
<sequence>NVHSETLIDLVCTDVKGSSVDVYYVPELGRHAFLTCLINIPKCKPAPCRITRRSLRDIDLNMFNKDLSSLYWTNVSSLTNVNDMVTIYSEMISYLFDIHAPVKTVSVKCEQYPWITYNIKLMMKKRDQAHTRARLTKQENHKKYYKDLKKLVSEALYREKQ</sequence>
<dbReference type="AlphaFoldDB" id="A0A1E1W263"/>
<dbReference type="EMBL" id="GDQN01010030">
    <property type="protein sequence ID" value="JAT81024.1"/>
    <property type="molecule type" value="Transcribed_RNA"/>
</dbReference>
<feature type="non-terminal residue" evidence="1">
    <location>
        <position position="161"/>
    </location>
</feature>